<sequence length="86" mass="9058">MNTPREPPSQVSRDVLRYRAGLCFGCRPSAVLSRKSESRAHHGSSLLSSAAPWAIWSLGASLVPQFGPQAAGEQVTGRGLALLEGA</sequence>
<dbReference type="EMBL" id="JBBHLL010000497">
    <property type="protein sequence ID" value="KAK7801573.1"/>
    <property type="molecule type" value="Genomic_DNA"/>
</dbReference>
<gene>
    <name evidence="1" type="ORF">U0070_006718</name>
</gene>
<organism evidence="1 2">
    <name type="scientific">Myodes glareolus</name>
    <name type="common">Bank vole</name>
    <name type="synonym">Clethrionomys glareolus</name>
    <dbReference type="NCBI Taxonomy" id="447135"/>
    <lineage>
        <taxon>Eukaryota</taxon>
        <taxon>Metazoa</taxon>
        <taxon>Chordata</taxon>
        <taxon>Craniata</taxon>
        <taxon>Vertebrata</taxon>
        <taxon>Euteleostomi</taxon>
        <taxon>Mammalia</taxon>
        <taxon>Eutheria</taxon>
        <taxon>Euarchontoglires</taxon>
        <taxon>Glires</taxon>
        <taxon>Rodentia</taxon>
        <taxon>Myomorpha</taxon>
        <taxon>Muroidea</taxon>
        <taxon>Cricetidae</taxon>
        <taxon>Arvicolinae</taxon>
        <taxon>Myodes</taxon>
    </lineage>
</organism>
<evidence type="ECO:0000313" key="2">
    <source>
        <dbReference type="Proteomes" id="UP001488838"/>
    </source>
</evidence>
<protein>
    <submittedName>
        <fullName evidence="1">Uncharacterized protein</fullName>
    </submittedName>
</protein>
<keyword evidence="2" id="KW-1185">Reference proteome</keyword>
<comment type="caution">
    <text evidence="1">The sequence shown here is derived from an EMBL/GenBank/DDBJ whole genome shotgun (WGS) entry which is preliminary data.</text>
</comment>
<reference evidence="1 2" key="1">
    <citation type="journal article" date="2023" name="bioRxiv">
        <title>Conserved and derived expression patterns and positive selection on dental genes reveal complex evolutionary context of ever-growing rodent molars.</title>
        <authorList>
            <person name="Calamari Z.T."/>
            <person name="Song A."/>
            <person name="Cohen E."/>
            <person name="Akter M."/>
            <person name="Roy R.D."/>
            <person name="Hallikas O."/>
            <person name="Christensen M.M."/>
            <person name="Li P."/>
            <person name="Marangoni P."/>
            <person name="Jernvall J."/>
            <person name="Klein O.D."/>
        </authorList>
    </citation>
    <scope>NUCLEOTIDE SEQUENCE [LARGE SCALE GENOMIC DNA]</scope>
    <source>
        <strain evidence="1">V071</strain>
    </source>
</reference>
<dbReference type="AlphaFoldDB" id="A0AAW0HFV7"/>
<name>A0AAW0HFV7_MYOGA</name>
<accession>A0AAW0HFV7</accession>
<proteinExistence type="predicted"/>
<evidence type="ECO:0000313" key="1">
    <source>
        <dbReference type="EMBL" id="KAK7801573.1"/>
    </source>
</evidence>
<dbReference type="Proteomes" id="UP001488838">
    <property type="component" value="Unassembled WGS sequence"/>
</dbReference>